<dbReference type="InterPro" id="IPR004482">
    <property type="entry name" value="Mg_chelat-rel"/>
</dbReference>
<dbReference type="EMBL" id="VGIY01000068">
    <property type="protein sequence ID" value="MBM3317036.1"/>
    <property type="molecule type" value="Genomic_DNA"/>
</dbReference>
<dbReference type="InterPro" id="IPR014721">
    <property type="entry name" value="Ribsml_uS5_D2-typ_fold_subgr"/>
</dbReference>
<feature type="domain" description="AAA+ ATPase" evidence="4">
    <location>
        <begin position="221"/>
        <end position="404"/>
    </location>
</feature>
<protein>
    <submittedName>
        <fullName evidence="5">YifB family Mg chelatase-like AAA ATPase</fullName>
    </submittedName>
</protein>
<keyword evidence="3" id="KW-0067">ATP-binding</keyword>
<dbReference type="GO" id="GO:0003677">
    <property type="term" value="F:DNA binding"/>
    <property type="evidence" value="ECO:0007669"/>
    <property type="project" value="InterPro"/>
</dbReference>
<dbReference type="Pfam" id="PF13335">
    <property type="entry name" value="Mg_chelatase_C"/>
    <property type="match status" value="1"/>
</dbReference>
<dbReference type="GO" id="GO:0005524">
    <property type="term" value="F:ATP binding"/>
    <property type="evidence" value="ECO:0007669"/>
    <property type="project" value="UniProtKB-KW"/>
</dbReference>
<dbReference type="AlphaFoldDB" id="A0A937XAT1"/>
<dbReference type="SUPFAM" id="SSF54211">
    <property type="entry name" value="Ribosomal protein S5 domain 2-like"/>
    <property type="match status" value="1"/>
</dbReference>
<keyword evidence="2" id="KW-0547">Nucleotide-binding</keyword>
<dbReference type="InterPro" id="IPR025158">
    <property type="entry name" value="Mg_chelat-rel_C"/>
</dbReference>
<evidence type="ECO:0000259" key="4">
    <source>
        <dbReference type="SMART" id="SM00382"/>
    </source>
</evidence>
<evidence type="ECO:0000256" key="3">
    <source>
        <dbReference type="ARBA" id="ARBA00022840"/>
    </source>
</evidence>
<name>A0A937XAT1_UNCEI</name>
<dbReference type="PRINTS" id="PR01657">
    <property type="entry name" value="MCMFAMILY"/>
</dbReference>
<dbReference type="SUPFAM" id="SSF52540">
    <property type="entry name" value="P-loop containing nucleoside triphosphate hydrolases"/>
    <property type="match status" value="1"/>
</dbReference>
<dbReference type="Proteomes" id="UP000748308">
    <property type="component" value="Unassembled WGS sequence"/>
</dbReference>
<dbReference type="InterPro" id="IPR003593">
    <property type="entry name" value="AAA+_ATPase"/>
</dbReference>
<dbReference type="InterPro" id="IPR020568">
    <property type="entry name" value="Ribosomal_Su5_D2-typ_SF"/>
</dbReference>
<dbReference type="PANTHER" id="PTHR32039:SF7">
    <property type="entry name" value="COMPETENCE PROTEIN COMM"/>
    <property type="match status" value="1"/>
</dbReference>
<dbReference type="InterPro" id="IPR001208">
    <property type="entry name" value="MCM_dom"/>
</dbReference>
<accession>A0A937XAT1</accession>
<dbReference type="Pfam" id="PF13541">
    <property type="entry name" value="ChlI"/>
    <property type="match status" value="1"/>
</dbReference>
<sequence length="519" mass="55209">MLAAVHAYALVGIEAIPVRVEVDLSTGALPGLVLVGLPDAAVRESRERIVAALRNQGLRFPDRKITVNLAPADLRKEGVGFDLPIAVGVLVASGQAPGEHVSGCVWSGELSLEGRVRPVRGGLCMAMAERARGAAGRALVLPSGNGAEARAAGGVRVREVGSLKEVVRILHAGIGREEPDAGGAKAPPGGADAWADDAGADMLDVRGQVAARRALEVAAAGGHNVLFIGSPGTGKSMLAERIPGILPPLTQAERIEATMVHSAAGLLEPGAGLVRQRPFRAPHHTTSQAGLVGGGRPPRPGEISLAHRGVLFLDELPEFQRCALESLRQPLETGEVRIVRAGCSVRFPARFQLVAAMNPCPCGKRLDPRGGCRCGAREVERYMHRISGPLLERIDIHIEMAPVSFQDMTLLRPAEGTLTLRGRVSRAWERQRERFTGHPRVLFNAQMALGEIREHCRIGPRPLGLLRMAVQKLGLSPRAYHKVLRLSRTIADLAGADEIAEAHVAEAIAYRVLDREGGG</sequence>
<dbReference type="PANTHER" id="PTHR32039">
    <property type="entry name" value="MAGNESIUM-CHELATASE SUBUNIT CHLI"/>
    <property type="match status" value="1"/>
</dbReference>
<dbReference type="InterPro" id="IPR000523">
    <property type="entry name" value="Mg_chelatse_chII-like_cat_dom"/>
</dbReference>
<evidence type="ECO:0000256" key="2">
    <source>
        <dbReference type="ARBA" id="ARBA00022741"/>
    </source>
</evidence>
<dbReference type="Pfam" id="PF01078">
    <property type="entry name" value="Mg_chelatase"/>
    <property type="match status" value="1"/>
</dbReference>
<dbReference type="NCBIfam" id="TIGR00368">
    <property type="entry name" value="YifB family Mg chelatase-like AAA ATPase"/>
    <property type="match status" value="1"/>
</dbReference>
<proteinExistence type="inferred from homology"/>
<evidence type="ECO:0000313" key="6">
    <source>
        <dbReference type="Proteomes" id="UP000748308"/>
    </source>
</evidence>
<dbReference type="InterPro" id="IPR045006">
    <property type="entry name" value="CHLI-like"/>
</dbReference>
<dbReference type="SMART" id="SM00382">
    <property type="entry name" value="AAA"/>
    <property type="match status" value="1"/>
</dbReference>
<dbReference type="Gene3D" id="3.40.50.300">
    <property type="entry name" value="P-loop containing nucleotide triphosphate hydrolases"/>
    <property type="match status" value="1"/>
</dbReference>
<comment type="similarity">
    <text evidence="1">Belongs to the Mg-chelatase subunits D/I family. ComM subfamily.</text>
</comment>
<evidence type="ECO:0000256" key="1">
    <source>
        <dbReference type="ARBA" id="ARBA00006354"/>
    </source>
</evidence>
<dbReference type="Gene3D" id="3.30.230.10">
    <property type="match status" value="1"/>
</dbReference>
<gene>
    <name evidence="5" type="ORF">FJY75_04205</name>
</gene>
<reference evidence="5" key="1">
    <citation type="submission" date="2019-03" db="EMBL/GenBank/DDBJ databases">
        <title>Lake Tanganyika Metagenome-Assembled Genomes (MAGs).</title>
        <authorList>
            <person name="Tran P."/>
        </authorList>
    </citation>
    <scope>NUCLEOTIDE SEQUENCE</scope>
    <source>
        <strain evidence="5">M_DeepCast_400m_m2_100</strain>
    </source>
</reference>
<comment type="caution">
    <text evidence="5">The sequence shown here is derived from an EMBL/GenBank/DDBJ whole genome shotgun (WGS) entry which is preliminary data.</text>
</comment>
<evidence type="ECO:0000313" key="5">
    <source>
        <dbReference type="EMBL" id="MBM3317036.1"/>
    </source>
</evidence>
<organism evidence="5 6">
    <name type="scientific">Eiseniibacteriota bacterium</name>
    <dbReference type="NCBI Taxonomy" id="2212470"/>
    <lineage>
        <taxon>Bacteria</taxon>
        <taxon>Candidatus Eiseniibacteriota</taxon>
    </lineage>
</organism>
<dbReference type="InterPro" id="IPR027417">
    <property type="entry name" value="P-loop_NTPase"/>
</dbReference>